<evidence type="ECO:0000256" key="5">
    <source>
        <dbReference type="SAM" id="MobiDB-lite"/>
    </source>
</evidence>
<dbReference type="SUPFAM" id="SSF54001">
    <property type="entry name" value="Cysteine proteinases"/>
    <property type="match status" value="1"/>
</dbReference>
<dbReference type="EMBL" id="JANQDX010000005">
    <property type="protein sequence ID" value="KAL0924537.1"/>
    <property type="molecule type" value="Genomic_DNA"/>
</dbReference>
<dbReference type="Gene3D" id="3.30.310.130">
    <property type="entry name" value="Ubiquitin-related"/>
    <property type="match status" value="1"/>
</dbReference>
<dbReference type="GO" id="GO:0006508">
    <property type="term" value="P:proteolysis"/>
    <property type="evidence" value="ECO:0007669"/>
    <property type="project" value="UniProtKB-KW"/>
</dbReference>
<keyword evidence="4" id="KW-0788">Thiol protease</keyword>
<dbReference type="InterPro" id="IPR038765">
    <property type="entry name" value="Papain-like_cys_pep_sf"/>
</dbReference>
<gene>
    <name evidence="7" type="ORF">M5K25_005374</name>
</gene>
<evidence type="ECO:0000256" key="4">
    <source>
        <dbReference type="ARBA" id="ARBA00022807"/>
    </source>
</evidence>
<keyword evidence="3" id="KW-0378">Hydrolase</keyword>
<evidence type="ECO:0000313" key="8">
    <source>
        <dbReference type="Proteomes" id="UP001552299"/>
    </source>
</evidence>
<evidence type="ECO:0000256" key="2">
    <source>
        <dbReference type="ARBA" id="ARBA00022670"/>
    </source>
</evidence>
<dbReference type="Pfam" id="PF02902">
    <property type="entry name" value="Peptidase_C48"/>
    <property type="match status" value="1"/>
</dbReference>
<dbReference type="AlphaFoldDB" id="A0ABD0VPH0"/>
<dbReference type="GO" id="GO:0016926">
    <property type="term" value="P:protein desumoylation"/>
    <property type="evidence" value="ECO:0007669"/>
    <property type="project" value="UniProtKB-ARBA"/>
</dbReference>
<name>A0ABD0VPH0_DENTH</name>
<dbReference type="Gene3D" id="1.10.418.20">
    <property type="match status" value="1"/>
</dbReference>
<keyword evidence="8" id="KW-1185">Reference proteome</keyword>
<accession>A0ABD0VPH0</accession>
<dbReference type="PROSITE" id="PS50600">
    <property type="entry name" value="ULP_PROTEASE"/>
    <property type="match status" value="1"/>
</dbReference>
<evidence type="ECO:0000256" key="3">
    <source>
        <dbReference type="ARBA" id="ARBA00022801"/>
    </source>
</evidence>
<protein>
    <recommendedName>
        <fullName evidence="6">Ubiquitin-like protease family profile domain-containing protein</fullName>
    </recommendedName>
</protein>
<proteinExistence type="inferred from homology"/>
<organism evidence="7 8">
    <name type="scientific">Dendrobium thyrsiflorum</name>
    <name type="common">Pinecone-like raceme dendrobium</name>
    <name type="synonym">Orchid</name>
    <dbReference type="NCBI Taxonomy" id="117978"/>
    <lineage>
        <taxon>Eukaryota</taxon>
        <taxon>Viridiplantae</taxon>
        <taxon>Streptophyta</taxon>
        <taxon>Embryophyta</taxon>
        <taxon>Tracheophyta</taxon>
        <taxon>Spermatophyta</taxon>
        <taxon>Magnoliopsida</taxon>
        <taxon>Liliopsida</taxon>
        <taxon>Asparagales</taxon>
        <taxon>Orchidaceae</taxon>
        <taxon>Epidendroideae</taxon>
        <taxon>Malaxideae</taxon>
        <taxon>Dendrobiinae</taxon>
        <taxon>Dendrobium</taxon>
    </lineage>
</organism>
<evidence type="ECO:0000256" key="1">
    <source>
        <dbReference type="ARBA" id="ARBA00005234"/>
    </source>
</evidence>
<feature type="domain" description="Ubiquitin-like protease family profile" evidence="6">
    <location>
        <begin position="256"/>
        <end position="447"/>
    </location>
</feature>
<dbReference type="PANTHER" id="PTHR46915:SF2">
    <property type="entry name" value="UBIQUITIN-LIKE PROTEASE 4"/>
    <property type="match status" value="1"/>
</dbReference>
<feature type="region of interest" description="Disordered" evidence="5">
    <location>
        <begin position="86"/>
        <end position="113"/>
    </location>
</feature>
<dbReference type="GO" id="GO:0008234">
    <property type="term" value="F:cysteine-type peptidase activity"/>
    <property type="evidence" value="ECO:0007669"/>
    <property type="project" value="UniProtKB-KW"/>
</dbReference>
<comment type="similarity">
    <text evidence="1">Belongs to the peptidase C48 family.</text>
</comment>
<dbReference type="Proteomes" id="UP001552299">
    <property type="component" value="Unassembled WGS sequence"/>
</dbReference>
<keyword evidence="2" id="KW-0645">Protease</keyword>
<comment type="caution">
    <text evidence="7">The sequence shown here is derived from an EMBL/GenBank/DDBJ whole genome shotgun (WGS) entry which is preliminary data.</text>
</comment>
<sequence>MTRSSQKQDFYELLSYTGESSAPKLQIVAGRPIGGFNVSRVGVAELSDHAIKEKFDQSLKRDSPSDTNGTFISHVQFYQSELCRSSTSSTPKDIGGCKISGDPHSTDSGTDASKADAAFGEELSLIGSDKDESLQKIGLQIHRKVHKLHMRSQADEFSDKFSRCFTDIREQMLPFTSCRGAQSSNLCSQPQRKSSRLLSKRRRACLDWDLLEWDFEKVEDVVLLDDDLCGETMDGPSDEWKEVKLYYPSRNDPESVALSYSDMECLNPEQFLSSPVMNFYIQYLQRSAPVTCRRQSDYHIFNTFFFGKLEKALSQKGDRSQCFLKLRRWWKGVNIFSKAYILLPIHGSSHWSLVIICNPGKEDNSGTLILHLDSLGLHSSQQISRIVSNFLKEEWNYMSQNPTTDFPFRGHIWQHVPLRIDKKKVMVPQQKNEYDCGIFVLYFIKRFLEEAPQRLRKLDLSMFHPKWFKPAEASSLRITIRDLLNEEFSKSMSPIVESSLCSNAWDIS</sequence>
<dbReference type="InterPro" id="IPR003653">
    <property type="entry name" value="Peptidase_C48_C"/>
</dbReference>
<dbReference type="PANTHER" id="PTHR46915">
    <property type="entry name" value="UBIQUITIN-LIKE PROTEASE 4-RELATED"/>
    <property type="match status" value="1"/>
</dbReference>
<evidence type="ECO:0000259" key="6">
    <source>
        <dbReference type="PROSITE" id="PS50600"/>
    </source>
</evidence>
<reference evidence="7 8" key="1">
    <citation type="journal article" date="2024" name="Plant Biotechnol. J.">
        <title>Dendrobium thyrsiflorum genome and its molecular insights into genes involved in important horticultural traits.</title>
        <authorList>
            <person name="Chen B."/>
            <person name="Wang J.Y."/>
            <person name="Zheng P.J."/>
            <person name="Li K.L."/>
            <person name="Liang Y.M."/>
            <person name="Chen X.F."/>
            <person name="Zhang C."/>
            <person name="Zhao X."/>
            <person name="He X."/>
            <person name="Zhang G.Q."/>
            <person name="Liu Z.J."/>
            <person name="Xu Q."/>
        </authorList>
    </citation>
    <scope>NUCLEOTIDE SEQUENCE [LARGE SCALE GENOMIC DNA]</scope>
    <source>
        <strain evidence="7">GZMU011</strain>
    </source>
</reference>
<evidence type="ECO:0000313" key="7">
    <source>
        <dbReference type="EMBL" id="KAL0924537.1"/>
    </source>
</evidence>